<dbReference type="PROSITE" id="PS50297">
    <property type="entry name" value="ANK_REP_REGION"/>
    <property type="match status" value="1"/>
</dbReference>
<dbReference type="Gene3D" id="1.25.40.20">
    <property type="entry name" value="Ankyrin repeat-containing domain"/>
    <property type="match status" value="1"/>
</dbReference>
<dbReference type="Proteomes" id="UP000664859">
    <property type="component" value="Unassembled WGS sequence"/>
</dbReference>
<sequence length="127" mass="14212">LVAAVRADDVAALRAMRDAGRCMSACNRFGESILHTAARRGSRAVVAFLLESGAPPGACDDCGRNALHQALWTAEPRFDVVTLLVNADVRLLRCVDKRGAPPLQYARPEHWELWCRFFHSKKHLYWP</sequence>
<gene>
    <name evidence="2" type="ORF">JKP88DRAFT_155927</name>
</gene>
<comment type="caution">
    <text evidence="2">The sequence shown here is derived from an EMBL/GenBank/DDBJ whole genome shotgun (WGS) entry which is preliminary data.</text>
</comment>
<evidence type="ECO:0000256" key="1">
    <source>
        <dbReference type="PROSITE-ProRule" id="PRU00023"/>
    </source>
</evidence>
<dbReference type="PROSITE" id="PS50088">
    <property type="entry name" value="ANK_REPEAT"/>
    <property type="match status" value="1"/>
</dbReference>
<evidence type="ECO:0000313" key="2">
    <source>
        <dbReference type="EMBL" id="KAG5185424.1"/>
    </source>
</evidence>
<dbReference type="InterPro" id="IPR002110">
    <property type="entry name" value="Ankyrin_rpt"/>
</dbReference>
<keyword evidence="3" id="KW-1185">Reference proteome</keyword>
<feature type="non-terminal residue" evidence="2">
    <location>
        <position position="1"/>
    </location>
</feature>
<dbReference type="AlphaFoldDB" id="A0A836CH78"/>
<feature type="repeat" description="ANK" evidence="1">
    <location>
        <begin position="29"/>
        <end position="61"/>
    </location>
</feature>
<dbReference type="SUPFAM" id="SSF48403">
    <property type="entry name" value="Ankyrin repeat"/>
    <property type="match status" value="1"/>
</dbReference>
<dbReference type="InterPro" id="IPR036770">
    <property type="entry name" value="Ankyrin_rpt-contain_sf"/>
</dbReference>
<dbReference type="Pfam" id="PF12796">
    <property type="entry name" value="Ank_2"/>
    <property type="match status" value="1"/>
</dbReference>
<dbReference type="SMART" id="SM00248">
    <property type="entry name" value="ANK"/>
    <property type="match status" value="2"/>
</dbReference>
<dbReference type="EMBL" id="JAFCMP010000133">
    <property type="protein sequence ID" value="KAG5185424.1"/>
    <property type="molecule type" value="Genomic_DNA"/>
</dbReference>
<evidence type="ECO:0000313" key="3">
    <source>
        <dbReference type="Proteomes" id="UP000664859"/>
    </source>
</evidence>
<protein>
    <submittedName>
        <fullName evidence="2">Ankyrin repeat-containing domain protein</fullName>
    </submittedName>
</protein>
<organism evidence="2 3">
    <name type="scientific">Tribonema minus</name>
    <dbReference type="NCBI Taxonomy" id="303371"/>
    <lineage>
        <taxon>Eukaryota</taxon>
        <taxon>Sar</taxon>
        <taxon>Stramenopiles</taxon>
        <taxon>Ochrophyta</taxon>
        <taxon>PX clade</taxon>
        <taxon>Xanthophyceae</taxon>
        <taxon>Tribonematales</taxon>
        <taxon>Tribonemataceae</taxon>
        <taxon>Tribonema</taxon>
    </lineage>
</organism>
<proteinExistence type="predicted"/>
<name>A0A836CH78_9STRA</name>
<feature type="non-terminal residue" evidence="2">
    <location>
        <position position="127"/>
    </location>
</feature>
<reference evidence="2" key="1">
    <citation type="submission" date="2021-02" db="EMBL/GenBank/DDBJ databases">
        <title>First Annotated Genome of the Yellow-green Alga Tribonema minus.</title>
        <authorList>
            <person name="Mahan K.M."/>
        </authorList>
    </citation>
    <scope>NUCLEOTIDE SEQUENCE</scope>
    <source>
        <strain evidence="2">UTEX B ZZ1240</strain>
    </source>
</reference>
<dbReference type="OrthoDB" id="184984at2759"/>
<keyword evidence="1" id="KW-0040">ANK repeat</keyword>
<accession>A0A836CH78</accession>